<gene>
    <name evidence="1" type="ORF">H8S23_05170</name>
</gene>
<dbReference type="AlphaFoldDB" id="A0A923I9R9"/>
<comment type="caution">
    <text evidence="1">The sequence shown here is derived from an EMBL/GenBank/DDBJ whole genome shotgun (WGS) entry which is preliminary data.</text>
</comment>
<dbReference type="RefSeq" id="WP_186887267.1">
    <property type="nucleotide sequence ID" value="NZ_JACONZ010000002.1"/>
</dbReference>
<accession>A0A923I9R9</accession>
<protein>
    <submittedName>
        <fullName evidence="1">Uncharacterized protein</fullName>
    </submittedName>
</protein>
<organism evidence="1 2">
    <name type="scientific">Anaerofilum hominis</name>
    <dbReference type="NCBI Taxonomy" id="2763016"/>
    <lineage>
        <taxon>Bacteria</taxon>
        <taxon>Bacillati</taxon>
        <taxon>Bacillota</taxon>
        <taxon>Clostridia</taxon>
        <taxon>Eubacteriales</taxon>
        <taxon>Oscillospiraceae</taxon>
        <taxon>Anaerofilum</taxon>
    </lineage>
</organism>
<name>A0A923I9R9_9FIRM</name>
<sequence length="132" mass="14791">MSKKLEQSLTETHRVIMPTDKALEYLTALKDYANAKLPDPCFAIALSMAIDCMNRAETAVTEPLTLERFEEICEAVHNGWWQEKVNQGVTDHPDMKPYADLAEATKDYDRATVCRVLDALGIAYRQPEGGEG</sequence>
<evidence type="ECO:0000313" key="2">
    <source>
        <dbReference type="Proteomes" id="UP000659630"/>
    </source>
</evidence>
<keyword evidence="2" id="KW-1185">Reference proteome</keyword>
<proteinExistence type="predicted"/>
<dbReference type="Proteomes" id="UP000659630">
    <property type="component" value="Unassembled WGS sequence"/>
</dbReference>
<dbReference type="EMBL" id="JACONZ010000002">
    <property type="protein sequence ID" value="MBC5580888.1"/>
    <property type="molecule type" value="Genomic_DNA"/>
</dbReference>
<reference evidence="1" key="1">
    <citation type="submission" date="2020-08" db="EMBL/GenBank/DDBJ databases">
        <title>Genome public.</title>
        <authorList>
            <person name="Liu C."/>
            <person name="Sun Q."/>
        </authorList>
    </citation>
    <scope>NUCLEOTIDE SEQUENCE</scope>
    <source>
        <strain evidence="1">BX8</strain>
    </source>
</reference>
<dbReference type="Gene3D" id="6.20.350.10">
    <property type="match status" value="1"/>
</dbReference>
<evidence type="ECO:0000313" key="1">
    <source>
        <dbReference type="EMBL" id="MBC5580888.1"/>
    </source>
</evidence>